<gene>
    <name evidence="1" type="ORF">C5167_002132</name>
</gene>
<dbReference type="Pfam" id="PF03140">
    <property type="entry name" value="DUF247"/>
    <property type="match status" value="1"/>
</dbReference>
<dbReference type="Proteomes" id="UP000316621">
    <property type="component" value="Chromosome 9"/>
</dbReference>
<reference evidence="1 2" key="1">
    <citation type="journal article" date="2018" name="Science">
        <title>The opium poppy genome and morphinan production.</title>
        <authorList>
            <person name="Guo L."/>
            <person name="Winzer T."/>
            <person name="Yang X."/>
            <person name="Li Y."/>
            <person name="Ning Z."/>
            <person name="He Z."/>
            <person name="Teodor R."/>
            <person name="Lu Y."/>
            <person name="Bowser T.A."/>
            <person name="Graham I.A."/>
            <person name="Ye K."/>
        </authorList>
    </citation>
    <scope>NUCLEOTIDE SEQUENCE [LARGE SCALE GENOMIC DNA]</scope>
    <source>
        <strain evidence="2">cv. HN1</strain>
        <tissue evidence="1">Leaves</tissue>
    </source>
</reference>
<protein>
    <submittedName>
        <fullName evidence="1">Uncharacterized protein</fullName>
    </submittedName>
</protein>
<dbReference type="Gramene" id="RZC77923">
    <property type="protein sequence ID" value="RZC77923"/>
    <property type="gene ID" value="C5167_002132"/>
</dbReference>
<keyword evidence="2" id="KW-1185">Reference proteome</keyword>
<accession>A0A4Y7KX74</accession>
<name>A0A4Y7KX74_PAPSO</name>
<dbReference type="PANTHER" id="PTHR31170:SF25">
    <property type="entry name" value="BNAA09G04570D PROTEIN"/>
    <property type="match status" value="1"/>
</dbReference>
<evidence type="ECO:0000313" key="2">
    <source>
        <dbReference type="Proteomes" id="UP000316621"/>
    </source>
</evidence>
<dbReference type="PANTHER" id="PTHR31170">
    <property type="entry name" value="BNAC04G53230D PROTEIN"/>
    <property type="match status" value="1"/>
</dbReference>
<sequence>MLDIYRTSFLPAIPPTADRVEDSMTDKSSDLLIHCAIELQEAGLEFSKLQQPEDLLNVQFDRSSGTLNIPPLRMDGNTILLFCNFMAYEQCDRDAQPYFSNHFMFLNRLVNTSKDIEILHNNGS</sequence>
<dbReference type="InterPro" id="IPR004158">
    <property type="entry name" value="DUF247_pln"/>
</dbReference>
<dbReference type="AlphaFoldDB" id="A0A4Y7KX74"/>
<dbReference type="EMBL" id="CM010723">
    <property type="protein sequence ID" value="RZC77923.1"/>
    <property type="molecule type" value="Genomic_DNA"/>
</dbReference>
<evidence type="ECO:0000313" key="1">
    <source>
        <dbReference type="EMBL" id="RZC77923.1"/>
    </source>
</evidence>
<proteinExistence type="predicted"/>
<organism evidence="1 2">
    <name type="scientific">Papaver somniferum</name>
    <name type="common">Opium poppy</name>
    <dbReference type="NCBI Taxonomy" id="3469"/>
    <lineage>
        <taxon>Eukaryota</taxon>
        <taxon>Viridiplantae</taxon>
        <taxon>Streptophyta</taxon>
        <taxon>Embryophyta</taxon>
        <taxon>Tracheophyta</taxon>
        <taxon>Spermatophyta</taxon>
        <taxon>Magnoliopsida</taxon>
        <taxon>Ranunculales</taxon>
        <taxon>Papaveraceae</taxon>
        <taxon>Papaveroideae</taxon>
        <taxon>Papaver</taxon>
    </lineage>
</organism>